<protein>
    <submittedName>
        <fullName evidence="1">Uncharacterized protein</fullName>
    </submittedName>
</protein>
<sequence length="107" mass="12172">MKRMQNVKCRMQNELCVEVIGKEAEVRFGKRTKRVRLDKIPLLWAISKVALKRRAIQSISVNMREATFSGVRQVIATVNALAWGLGIKVNDKRQMSAKYSGEPNITL</sequence>
<comment type="caution">
    <text evidence="1">The sequence shown here is derived from an EMBL/GenBank/DDBJ whole genome shotgun (WGS) entry which is preliminary data.</text>
</comment>
<gene>
    <name evidence="1" type="ORF">A3B21_01750</name>
</gene>
<dbReference type="AlphaFoldDB" id="A0A1F7UQV6"/>
<name>A0A1F7UQV6_9BACT</name>
<reference evidence="1 2" key="1">
    <citation type="journal article" date="2016" name="Nat. Commun.">
        <title>Thousands of microbial genomes shed light on interconnected biogeochemical processes in an aquifer system.</title>
        <authorList>
            <person name="Anantharaman K."/>
            <person name="Brown C.T."/>
            <person name="Hug L.A."/>
            <person name="Sharon I."/>
            <person name="Castelle C.J."/>
            <person name="Probst A.J."/>
            <person name="Thomas B.C."/>
            <person name="Singh A."/>
            <person name="Wilkins M.J."/>
            <person name="Karaoz U."/>
            <person name="Brodie E.L."/>
            <person name="Williams K.H."/>
            <person name="Hubbard S.S."/>
            <person name="Banfield J.F."/>
        </authorList>
    </citation>
    <scope>NUCLEOTIDE SEQUENCE [LARGE SCALE GENOMIC DNA]</scope>
</reference>
<accession>A0A1F7UQV6</accession>
<proteinExistence type="predicted"/>
<evidence type="ECO:0000313" key="1">
    <source>
        <dbReference type="EMBL" id="OGL80078.1"/>
    </source>
</evidence>
<organism evidence="1 2">
    <name type="scientific">Candidatus Uhrbacteria bacterium RIFCSPLOWO2_01_FULL_47_24</name>
    <dbReference type="NCBI Taxonomy" id="1802401"/>
    <lineage>
        <taxon>Bacteria</taxon>
        <taxon>Candidatus Uhriibacteriota</taxon>
    </lineage>
</organism>
<dbReference type="STRING" id="1802401.A3B21_01750"/>
<dbReference type="EMBL" id="MGEJ01000014">
    <property type="protein sequence ID" value="OGL80078.1"/>
    <property type="molecule type" value="Genomic_DNA"/>
</dbReference>
<dbReference type="Proteomes" id="UP000176897">
    <property type="component" value="Unassembled WGS sequence"/>
</dbReference>
<evidence type="ECO:0000313" key="2">
    <source>
        <dbReference type="Proteomes" id="UP000176897"/>
    </source>
</evidence>